<dbReference type="NCBIfam" id="NF002528">
    <property type="entry name" value="PRK01966.1-4"/>
    <property type="match status" value="1"/>
</dbReference>
<dbReference type="SUPFAM" id="SSF56059">
    <property type="entry name" value="Glutathione synthetase ATP-binding domain-like"/>
    <property type="match status" value="1"/>
</dbReference>
<evidence type="ECO:0000256" key="2">
    <source>
        <dbReference type="ARBA" id="ARBA00010871"/>
    </source>
</evidence>
<feature type="active site" evidence="13">
    <location>
        <position position="11"/>
    </location>
</feature>
<dbReference type="GO" id="GO:0009252">
    <property type="term" value="P:peptidoglycan biosynthetic process"/>
    <property type="evidence" value="ECO:0007669"/>
    <property type="project" value="UniProtKB-UniRule"/>
</dbReference>
<dbReference type="FunFam" id="3.30.470.20:FF:000008">
    <property type="entry name" value="D-alanine--D-alanine ligase"/>
    <property type="match status" value="1"/>
</dbReference>
<feature type="binding site" evidence="14">
    <location>
        <begin position="324"/>
        <end position="325"/>
    </location>
    <ligand>
        <name>ATP</name>
        <dbReference type="ChEBI" id="CHEBI:30616"/>
    </ligand>
</feature>
<evidence type="ECO:0000313" key="18">
    <source>
        <dbReference type="EMBL" id="TGO04289.1"/>
    </source>
</evidence>
<feature type="binding site" evidence="15">
    <location>
        <position position="325"/>
    </location>
    <ligand>
        <name>Mg(2+)</name>
        <dbReference type="ChEBI" id="CHEBI:18420"/>
        <label>1</label>
    </ligand>
</feature>
<dbReference type="GO" id="GO:0005829">
    <property type="term" value="C:cytosol"/>
    <property type="evidence" value="ECO:0007669"/>
    <property type="project" value="TreeGrafter"/>
</dbReference>
<comment type="pathway">
    <text evidence="12">Cell wall biogenesis; peptidoglycan biosynthesis.</text>
</comment>
<keyword evidence="12" id="KW-0963">Cytoplasm</keyword>
<evidence type="ECO:0000256" key="10">
    <source>
        <dbReference type="ARBA" id="ARBA00023211"/>
    </source>
</evidence>
<dbReference type="PROSITE" id="PS00844">
    <property type="entry name" value="DALA_DALA_LIGASE_2"/>
    <property type="match status" value="1"/>
</dbReference>
<evidence type="ECO:0000256" key="14">
    <source>
        <dbReference type="PIRSR" id="PIRSR039102-2"/>
    </source>
</evidence>
<organism evidence="18 19">
    <name type="scientific">Serinibacter arcticus</name>
    <dbReference type="NCBI Taxonomy" id="1655435"/>
    <lineage>
        <taxon>Bacteria</taxon>
        <taxon>Bacillati</taxon>
        <taxon>Actinomycetota</taxon>
        <taxon>Actinomycetes</taxon>
        <taxon>Micrococcales</taxon>
        <taxon>Beutenbergiaceae</taxon>
        <taxon>Serinibacter</taxon>
    </lineage>
</organism>
<dbReference type="GO" id="GO:0046872">
    <property type="term" value="F:metal ion binding"/>
    <property type="evidence" value="ECO:0007669"/>
    <property type="project" value="UniProtKB-KW"/>
</dbReference>
<proteinExistence type="inferred from homology"/>
<dbReference type="InterPro" id="IPR000291">
    <property type="entry name" value="D-Ala_lig_Van_CS"/>
</dbReference>
<accession>A0A4Z1DZD7</accession>
<comment type="similarity">
    <text evidence="2 12">Belongs to the D-alanine--D-alanine ligase family.</text>
</comment>
<evidence type="ECO:0000256" key="3">
    <source>
        <dbReference type="ARBA" id="ARBA00022598"/>
    </source>
</evidence>
<evidence type="ECO:0000313" key="19">
    <source>
        <dbReference type="Proteomes" id="UP000297318"/>
    </source>
</evidence>
<dbReference type="InterPro" id="IPR013815">
    <property type="entry name" value="ATP_grasp_subdomain_1"/>
</dbReference>
<comment type="cofactor">
    <cofactor evidence="15">
        <name>Mg(2+)</name>
        <dbReference type="ChEBI" id="CHEBI:18420"/>
    </cofactor>
    <cofactor evidence="15">
        <name>Mn(2+)</name>
        <dbReference type="ChEBI" id="CHEBI:29035"/>
    </cofactor>
    <text evidence="15">Binds 2 magnesium or manganese ions per subunit.</text>
</comment>
<feature type="domain" description="ATP-grasp" evidence="17">
    <location>
        <begin position="144"/>
        <end position="358"/>
    </location>
</feature>
<sequence>MAIIFGGRSSEHAISCATAAGVLTAIDRDRFDVVPIGIARDGSWLLLPDDPAPLRLDGTRLPEIVAAEHPAVVLPFGAERGRVIVAPATEAARVLEGVDVVLPLLHGPFGEDGTLQGLLELTDLPYVGSGVLASAAGMDKHVMKVLLAGAGVPVGPYTVIPRTSWERDRAAALDAVAALSDVVFVKPARAGSSMGITRVVRSADDGDAALVAAIEEARRHDPKVIVESAIDGREIEVAVLGGRGLDAPRTTAPGEIVVGGDHAFYDFEAKYTGTDTTSLEVPASLATHVADAAREMAAQAFEALGCEGLARVDLFATGTGLVVNEVNTMPGFTPFSMFPSLWANEGLAYPELITELIELALERPTGLR</sequence>
<keyword evidence="8 12" id="KW-0133">Cell shape</keyword>
<keyword evidence="10 15" id="KW-0464">Manganese</keyword>
<evidence type="ECO:0000256" key="13">
    <source>
        <dbReference type="PIRSR" id="PIRSR039102-1"/>
    </source>
</evidence>
<name>A0A4Z1DZD7_9MICO</name>
<feature type="binding site" evidence="14">
    <location>
        <begin position="184"/>
        <end position="186"/>
    </location>
    <ligand>
        <name>ATP</name>
        <dbReference type="ChEBI" id="CHEBI:30616"/>
    </ligand>
</feature>
<feature type="binding site" evidence="14">
    <location>
        <position position="140"/>
    </location>
    <ligand>
        <name>ATP</name>
        <dbReference type="ChEBI" id="CHEBI:30616"/>
    </ligand>
</feature>
<dbReference type="NCBIfam" id="TIGR01205">
    <property type="entry name" value="D_ala_D_alaTIGR"/>
    <property type="match status" value="1"/>
</dbReference>
<evidence type="ECO:0000256" key="1">
    <source>
        <dbReference type="ARBA" id="ARBA00001936"/>
    </source>
</evidence>
<keyword evidence="19" id="KW-1185">Reference proteome</keyword>
<keyword evidence="5 14" id="KW-0547">Nucleotide-binding</keyword>
<keyword evidence="7 15" id="KW-0460">Magnesium</keyword>
<evidence type="ECO:0000256" key="5">
    <source>
        <dbReference type="ARBA" id="ARBA00022741"/>
    </source>
</evidence>
<evidence type="ECO:0000256" key="15">
    <source>
        <dbReference type="PIRSR" id="PIRSR039102-3"/>
    </source>
</evidence>
<feature type="binding site" evidence="15">
    <location>
        <position position="325"/>
    </location>
    <ligand>
        <name>Mg(2+)</name>
        <dbReference type="ChEBI" id="CHEBI:18420"/>
        <label>2</label>
    </ligand>
</feature>
<evidence type="ECO:0000256" key="9">
    <source>
        <dbReference type="ARBA" id="ARBA00022984"/>
    </source>
</evidence>
<dbReference type="InterPro" id="IPR005905">
    <property type="entry name" value="D_ala_D_ala"/>
</dbReference>
<feature type="binding site" evidence="15">
    <location>
        <position position="313"/>
    </location>
    <ligand>
        <name>Mg(2+)</name>
        <dbReference type="ChEBI" id="CHEBI:18420"/>
        <label>1</label>
    </ligand>
</feature>
<evidence type="ECO:0000256" key="16">
    <source>
        <dbReference type="PROSITE-ProRule" id="PRU00409"/>
    </source>
</evidence>
<comment type="catalytic activity">
    <reaction evidence="12">
        <text>2 D-alanine + ATP = D-alanyl-D-alanine + ADP + phosphate + H(+)</text>
        <dbReference type="Rhea" id="RHEA:11224"/>
        <dbReference type="ChEBI" id="CHEBI:15378"/>
        <dbReference type="ChEBI" id="CHEBI:30616"/>
        <dbReference type="ChEBI" id="CHEBI:43474"/>
        <dbReference type="ChEBI" id="CHEBI:57416"/>
        <dbReference type="ChEBI" id="CHEBI:57822"/>
        <dbReference type="ChEBI" id="CHEBI:456216"/>
        <dbReference type="EC" id="6.3.2.4"/>
    </reaction>
</comment>
<dbReference type="EMBL" id="RHPJ01000003">
    <property type="protein sequence ID" value="TGO04289.1"/>
    <property type="molecule type" value="Genomic_DNA"/>
</dbReference>
<dbReference type="Gene3D" id="3.40.50.20">
    <property type="match status" value="1"/>
</dbReference>
<feature type="binding site" evidence="15">
    <location>
        <position position="327"/>
    </location>
    <ligand>
        <name>Mg(2+)</name>
        <dbReference type="ChEBI" id="CHEBI:18420"/>
        <label>2</label>
    </ligand>
</feature>
<evidence type="ECO:0000256" key="7">
    <source>
        <dbReference type="ARBA" id="ARBA00022842"/>
    </source>
</evidence>
<dbReference type="Pfam" id="PF01820">
    <property type="entry name" value="Dala_Dala_lig_N"/>
    <property type="match status" value="1"/>
</dbReference>
<dbReference type="PROSITE" id="PS00843">
    <property type="entry name" value="DALA_DALA_LIGASE_1"/>
    <property type="match status" value="1"/>
</dbReference>
<keyword evidence="9 12" id="KW-0573">Peptidoglycan synthesis</keyword>
<evidence type="ECO:0000256" key="6">
    <source>
        <dbReference type="ARBA" id="ARBA00022840"/>
    </source>
</evidence>
<dbReference type="Pfam" id="PF07478">
    <property type="entry name" value="Dala_Dala_lig_C"/>
    <property type="match status" value="1"/>
</dbReference>
<evidence type="ECO:0000256" key="11">
    <source>
        <dbReference type="ARBA" id="ARBA00023316"/>
    </source>
</evidence>
<comment type="caution">
    <text evidence="18">The sequence shown here is derived from an EMBL/GenBank/DDBJ whole genome shotgun (WGS) entry which is preliminary data.</text>
</comment>
<keyword evidence="11 12" id="KW-0961">Cell wall biogenesis/degradation</keyword>
<dbReference type="UniPathway" id="UPA00219"/>
<evidence type="ECO:0000256" key="12">
    <source>
        <dbReference type="HAMAP-Rule" id="MF_00047"/>
    </source>
</evidence>
<feature type="active site" evidence="13">
    <location>
        <position position="336"/>
    </location>
</feature>
<dbReference type="HAMAP" id="MF_00047">
    <property type="entry name" value="Dala_Dala_lig"/>
    <property type="match status" value="1"/>
</dbReference>
<feature type="active site" evidence="13">
    <location>
        <position position="192"/>
    </location>
</feature>
<dbReference type="InterPro" id="IPR016185">
    <property type="entry name" value="PreATP-grasp_dom_sf"/>
</dbReference>
<comment type="function">
    <text evidence="12">Cell wall formation.</text>
</comment>
<dbReference type="EC" id="6.3.2.4" evidence="12"/>
<dbReference type="PANTHER" id="PTHR23132:SF25">
    <property type="entry name" value="D-ALANINE--D-ALANINE LIGASE A"/>
    <property type="match status" value="1"/>
</dbReference>
<keyword evidence="3 12" id="KW-0436">Ligase</keyword>
<gene>
    <name evidence="12" type="primary">ddl</name>
    <name evidence="18" type="ORF">SERN_1882</name>
</gene>
<reference evidence="18 19" key="1">
    <citation type="submission" date="2018-11" db="EMBL/GenBank/DDBJ databases">
        <title>Complete genome sequencing of the Actinobacteria Serinibacter sp. K3-2.</title>
        <authorList>
            <person name="Rakitin A.L."/>
            <person name="Beletsky A.V."/>
            <person name="Mardanov A.V."/>
            <person name="Ravin N.V."/>
            <person name="Gromova A.S."/>
            <person name="Filippova S.N."/>
            <person name="Gal'Chenko V.F."/>
        </authorList>
    </citation>
    <scope>NUCLEOTIDE SEQUENCE [LARGE SCALE GENOMIC DNA]</scope>
    <source>
        <strain evidence="18 19">K3-2</strain>
    </source>
</reference>
<dbReference type="InterPro" id="IPR011127">
    <property type="entry name" value="Dala_Dala_lig_N"/>
</dbReference>
<dbReference type="Gene3D" id="3.30.470.20">
    <property type="entry name" value="ATP-grasp fold, B domain"/>
    <property type="match status" value="1"/>
</dbReference>
<keyword evidence="6 16" id="KW-0067">ATP-binding</keyword>
<dbReference type="InterPro" id="IPR011095">
    <property type="entry name" value="Dala_Dala_lig_C"/>
</dbReference>
<feature type="binding site" evidence="14">
    <location>
        <begin position="192"/>
        <end position="193"/>
    </location>
    <ligand>
        <name>ATP</name>
        <dbReference type="ChEBI" id="CHEBI:30616"/>
    </ligand>
</feature>
<comment type="cofactor">
    <cofactor evidence="1">
        <name>Mn(2+)</name>
        <dbReference type="ChEBI" id="CHEBI:29035"/>
    </cofactor>
</comment>
<dbReference type="PROSITE" id="PS50975">
    <property type="entry name" value="ATP_GRASP"/>
    <property type="match status" value="1"/>
</dbReference>
<dbReference type="GO" id="GO:0005524">
    <property type="term" value="F:ATP binding"/>
    <property type="evidence" value="ECO:0007669"/>
    <property type="project" value="UniProtKB-UniRule"/>
</dbReference>
<dbReference type="Gene3D" id="3.30.1490.20">
    <property type="entry name" value="ATP-grasp fold, A domain"/>
    <property type="match status" value="1"/>
</dbReference>
<dbReference type="GO" id="GO:0008360">
    <property type="term" value="P:regulation of cell shape"/>
    <property type="evidence" value="ECO:0007669"/>
    <property type="project" value="UniProtKB-KW"/>
</dbReference>
<dbReference type="InterPro" id="IPR011761">
    <property type="entry name" value="ATP-grasp"/>
</dbReference>
<comment type="subcellular location">
    <subcellularLocation>
        <location evidence="12">Cytoplasm</location>
    </subcellularLocation>
</comment>
<dbReference type="Proteomes" id="UP000297318">
    <property type="component" value="Unassembled WGS sequence"/>
</dbReference>
<protein>
    <recommendedName>
        <fullName evidence="12">D-alanine--D-alanine ligase</fullName>
        <ecNumber evidence="12">6.3.2.4</ecNumber>
    </recommendedName>
    <alternativeName>
        <fullName evidence="12">D-Ala-D-Ala ligase</fullName>
    </alternativeName>
    <alternativeName>
        <fullName evidence="12">D-alanylalanine synthetase</fullName>
    </alternativeName>
</protein>
<evidence type="ECO:0000256" key="8">
    <source>
        <dbReference type="ARBA" id="ARBA00022960"/>
    </source>
</evidence>
<dbReference type="SUPFAM" id="SSF52440">
    <property type="entry name" value="PreATP-grasp domain"/>
    <property type="match status" value="1"/>
</dbReference>
<dbReference type="PIRSF" id="PIRSF039102">
    <property type="entry name" value="Ddl/VanB"/>
    <property type="match status" value="1"/>
</dbReference>
<dbReference type="GO" id="GO:0008716">
    <property type="term" value="F:D-alanine-D-alanine ligase activity"/>
    <property type="evidence" value="ECO:0007669"/>
    <property type="project" value="UniProtKB-UniRule"/>
</dbReference>
<feature type="binding site" evidence="14">
    <location>
        <begin position="227"/>
        <end position="234"/>
    </location>
    <ligand>
        <name>ATP</name>
        <dbReference type="ChEBI" id="CHEBI:30616"/>
    </ligand>
</feature>
<dbReference type="AlphaFoldDB" id="A0A4Z1DZD7"/>
<keyword evidence="4 15" id="KW-0479">Metal-binding</keyword>
<dbReference type="PANTHER" id="PTHR23132">
    <property type="entry name" value="D-ALANINE--D-ALANINE LIGASE"/>
    <property type="match status" value="1"/>
</dbReference>
<dbReference type="GO" id="GO:0071555">
    <property type="term" value="P:cell wall organization"/>
    <property type="evidence" value="ECO:0007669"/>
    <property type="project" value="UniProtKB-KW"/>
</dbReference>
<evidence type="ECO:0000256" key="4">
    <source>
        <dbReference type="ARBA" id="ARBA00022723"/>
    </source>
</evidence>
<evidence type="ECO:0000259" key="17">
    <source>
        <dbReference type="PROSITE" id="PS50975"/>
    </source>
</evidence>